<dbReference type="PANTHER" id="PTHR31423:SF3">
    <property type="entry name" value="PROLYL-TRNA SYNTHETASE ASSOCIATED DOMAIN-CONTAINING PROTEIN 1-RELATED"/>
    <property type="match status" value="1"/>
</dbReference>
<dbReference type="PANTHER" id="PTHR31423">
    <property type="entry name" value="YBAK DOMAIN-CONTAINING PROTEIN"/>
    <property type="match status" value="1"/>
</dbReference>
<dbReference type="SUPFAM" id="SSF55826">
    <property type="entry name" value="YbaK/ProRS associated domain"/>
    <property type="match status" value="1"/>
</dbReference>
<dbReference type="Gene3D" id="3.90.960.10">
    <property type="entry name" value="YbaK/aminoacyl-tRNA synthetase-associated domain"/>
    <property type="match status" value="1"/>
</dbReference>
<proteinExistence type="inferred from homology"/>
<evidence type="ECO:0000313" key="4">
    <source>
        <dbReference type="EMBL" id="KRM25321.1"/>
    </source>
</evidence>
<dbReference type="GO" id="GO:0002161">
    <property type="term" value="F:aminoacyl-tRNA deacylase activity"/>
    <property type="evidence" value="ECO:0007669"/>
    <property type="project" value="InterPro"/>
</dbReference>
<feature type="domain" description="YbaK/aminoacyl-tRNA synthetase-associated" evidence="3">
    <location>
        <begin position="13"/>
        <end position="103"/>
    </location>
</feature>
<dbReference type="EMBL" id="AZGM01000128">
    <property type="protein sequence ID" value="KRM25321.1"/>
    <property type="molecule type" value="Genomic_DNA"/>
</dbReference>
<evidence type="ECO:0000256" key="1">
    <source>
        <dbReference type="ARBA" id="ARBA00010201"/>
    </source>
</evidence>
<evidence type="ECO:0000259" key="3">
    <source>
        <dbReference type="Pfam" id="PF04073"/>
    </source>
</evidence>
<gene>
    <name evidence="4" type="ORF">FD32_GL000843</name>
</gene>
<comment type="caution">
    <text evidence="4">The sequence shown here is derived from an EMBL/GenBank/DDBJ whole genome shotgun (WGS) entry which is preliminary data.</text>
</comment>
<keyword evidence="2" id="KW-0648">Protein biosynthesis</keyword>
<sequence length="104" mass="11943">MDKYVQGYAFARAKDLFLKNSNGFYLVVIDKNKRLDMKQLRQIVHGNRLKFASDANLTNYLGIYSGAVSPMNLINNQDRQVTVIFDQDIVDHHDQIGCHPNTNQ</sequence>
<keyword evidence="5" id="KW-1185">Reference proteome</keyword>
<dbReference type="PATRIC" id="fig|1423782.4.peg.873"/>
<accession>A0A0R1XBT0</accession>
<reference evidence="4 5" key="1">
    <citation type="journal article" date="2015" name="Genome Announc.">
        <title>Expanding the biotechnology potential of lactobacilli through comparative genomics of 213 strains and associated genera.</title>
        <authorList>
            <person name="Sun Z."/>
            <person name="Harris H.M."/>
            <person name="McCann A."/>
            <person name="Guo C."/>
            <person name="Argimon S."/>
            <person name="Zhang W."/>
            <person name="Yang X."/>
            <person name="Jeffery I.B."/>
            <person name="Cooney J.C."/>
            <person name="Kagawa T.F."/>
            <person name="Liu W."/>
            <person name="Song Y."/>
            <person name="Salvetti E."/>
            <person name="Wrobel A."/>
            <person name="Rasinkangas P."/>
            <person name="Parkhill J."/>
            <person name="Rea M.C."/>
            <person name="O'Sullivan O."/>
            <person name="Ritari J."/>
            <person name="Douillard F.P."/>
            <person name="Paul Ross R."/>
            <person name="Yang R."/>
            <person name="Briner A.E."/>
            <person name="Felis G.E."/>
            <person name="de Vos W.M."/>
            <person name="Barrangou R."/>
            <person name="Klaenhammer T.R."/>
            <person name="Caufield P.W."/>
            <person name="Cui Y."/>
            <person name="Zhang H."/>
            <person name="O'Toole P.W."/>
        </authorList>
    </citation>
    <scope>NUCLEOTIDE SEQUENCE [LARGE SCALE GENOMIC DNA]</scope>
    <source>
        <strain evidence="4 5">DSM 6035</strain>
    </source>
</reference>
<evidence type="ECO:0000256" key="2">
    <source>
        <dbReference type="ARBA" id="ARBA00022917"/>
    </source>
</evidence>
<dbReference type="Pfam" id="PF04073">
    <property type="entry name" value="tRNA_edit"/>
    <property type="match status" value="1"/>
</dbReference>
<evidence type="ECO:0000313" key="5">
    <source>
        <dbReference type="Proteomes" id="UP000051412"/>
    </source>
</evidence>
<dbReference type="InterPro" id="IPR036754">
    <property type="entry name" value="YbaK/aa-tRNA-synt-asso_dom_sf"/>
</dbReference>
<dbReference type="InterPro" id="IPR040285">
    <property type="entry name" value="ProX/PRXD1"/>
</dbReference>
<dbReference type="InterPro" id="IPR007214">
    <property type="entry name" value="YbaK/aa-tRNA-synth-assoc-dom"/>
</dbReference>
<dbReference type="GO" id="GO:0006412">
    <property type="term" value="P:translation"/>
    <property type="evidence" value="ECO:0007669"/>
    <property type="project" value="UniProtKB-KW"/>
</dbReference>
<name>A0A0R1XBT0_9LACO</name>
<dbReference type="Proteomes" id="UP000051412">
    <property type="component" value="Unassembled WGS sequence"/>
</dbReference>
<protein>
    <recommendedName>
        <fullName evidence="3">YbaK/aminoacyl-tRNA synthetase-associated domain-containing protein</fullName>
    </recommendedName>
</protein>
<comment type="similarity">
    <text evidence="1">Belongs to the PRORSD1 family.</text>
</comment>
<dbReference type="STRING" id="1423782.FD32_GL000843"/>
<dbReference type="AlphaFoldDB" id="A0A0R1XBT0"/>
<organism evidence="4 5">
    <name type="scientific">Limosilactobacillus panis DSM 6035</name>
    <dbReference type="NCBI Taxonomy" id="1423782"/>
    <lineage>
        <taxon>Bacteria</taxon>
        <taxon>Bacillati</taxon>
        <taxon>Bacillota</taxon>
        <taxon>Bacilli</taxon>
        <taxon>Lactobacillales</taxon>
        <taxon>Lactobacillaceae</taxon>
        <taxon>Limosilactobacillus</taxon>
    </lineage>
</organism>